<name>A0A271KA62_9HYPH</name>
<evidence type="ECO:0000256" key="8">
    <source>
        <dbReference type="ARBA" id="ARBA00038152"/>
    </source>
</evidence>
<dbReference type="AlphaFoldDB" id="A0A271KA62"/>
<evidence type="ECO:0000256" key="2">
    <source>
        <dbReference type="ARBA" id="ARBA00022475"/>
    </source>
</evidence>
<evidence type="ECO:0000256" key="9">
    <source>
        <dbReference type="SAM" id="MobiDB-lite"/>
    </source>
</evidence>
<comment type="similarity">
    <text evidence="8">Belongs to the glycosyltransferase 2 family. GtrB subfamily.</text>
</comment>
<dbReference type="FunFam" id="3.90.550.10:FF:000079">
    <property type="entry name" value="Probable glycosyl transferase"/>
    <property type="match status" value="1"/>
</dbReference>
<reference evidence="12 13" key="1">
    <citation type="submission" date="2017-08" db="EMBL/GenBank/DDBJ databases">
        <title>Mesorhizobium wenxinae sp. nov., a novel rhizobial species isolated from root nodules of chickpea (Cicer arietinum L.).</title>
        <authorList>
            <person name="Zhang J."/>
        </authorList>
    </citation>
    <scope>NUCLEOTIDE SEQUENCE [LARGE SCALE GENOMIC DNA]</scope>
    <source>
        <strain evidence="13">WYCCWR 10019</strain>
    </source>
</reference>
<organism evidence="12 13">
    <name type="scientific">Mesorhizobium wenxiniae</name>
    <dbReference type="NCBI Taxonomy" id="2014805"/>
    <lineage>
        <taxon>Bacteria</taxon>
        <taxon>Pseudomonadati</taxon>
        <taxon>Pseudomonadota</taxon>
        <taxon>Alphaproteobacteria</taxon>
        <taxon>Hyphomicrobiales</taxon>
        <taxon>Phyllobacteriaceae</taxon>
        <taxon>Mesorhizobium</taxon>
    </lineage>
</organism>
<evidence type="ECO:0000256" key="1">
    <source>
        <dbReference type="ARBA" id="ARBA00004651"/>
    </source>
</evidence>
<evidence type="ECO:0000313" key="13">
    <source>
        <dbReference type="Proteomes" id="UP000215931"/>
    </source>
</evidence>
<keyword evidence="2" id="KW-1003">Cell membrane</keyword>
<dbReference type="OrthoDB" id="9807795at2"/>
<evidence type="ECO:0000259" key="11">
    <source>
        <dbReference type="Pfam" id="PF00535"/>
    </source>
</evidence>
<dbReference type="CDD" id="cd04187">
    <property type="entry name" value="DPM1_like_bac"/>
    <property type="match status" value="1"/>
</dbReference>
<dbReference type="InterPro" id="IPR029044">
    <property type="entry name" value="Nucleotide-diphossugar_trans"/>
</dbReference>
<evidence type="ECO:0000256" key="4">
    <source>
        <dbReference type="ARBA" id="ARBA00022679"/>
    </source>
</evidence>
<sequence length="357" mass="40072">MRDSVIQSIRTAVNVSPPRYSLVLPIYNEEQVLPRLIERISSLICRLDGEAEAIFVDDGSLDGSVEYLRNVVAVEPRFRLIELSRNFGHQVAITAGMDVAAGDAVIVMDADLQDPPEVVLDLVAKWKEGFEIVYARRVKREGESWFKRLTASLFYRLLEKMTSVDIPRDVGDFRLVGRKALETFKQMPEHDRFVRGMFAWMGFKQTAVPFERPARTLGQTKYPFWKMMHLAVHGIVSFSEKPLRMALWGGLAISALAMVFGIFAIFAWIFETGIIAGWTSTVVIVSLLCGINLFMTGVVGLYVGGIHAEVKRRPLYVVDRVAGFNTVVRAATPGDSRRSFRKPRNGASADGRTLRQL</sequence>
<dbReference type="PANTHER" id="PTHR48090">
    <property type="entry name" value="UNDECAPRENYL-PHOSPHATE 4-DEOXY-4-FORMAMIDO-L-ARABINOSE TRANSFERASE-RELATED"/>
    <property type="match status" value="1"/>
</dbReference>
<feature type="transmembrane region" description="Helical" evidence="10">
    <location>
        <begin position="282"/>
        <end position="303"/>
    </location>
</feature>
<accession>A0A271KA62</accession>
<evidence type="ECO:0000256" key="6">
    <source>
        <dbReference type="ARBA" id="ARBA00022989"/>
    </source>
</evidence>
<feature type="transmembrane region" description="Helical" evidence="10">
    <location>
        <begin position="246"/>
        <end position="270"/>
    </location>
</feature>
<dbReference type="GO" id="GO:0005886">
    <property type="term" value="C:plasma membrane"/>
    <property type="evidence" value="ECO:0007669"/>
    <property type="project" value="UniProtKB-SubCell"/>
</dbReference>
<feature type="region of interest" description="Disordered" evidence="9">
    <location>
        <begin position="334"/>
        <end position="357"/>
    </location>
</feature>
<keyword evidence="5 10" id="KW-0812">Transmembrane</keyword>
<evidence type="ECO:0000256" key="5">
    <source>
        <dbReference type="ARBA" id="ARBA00022692"/>
    </source>
</evidence>
<gene>
    <name evidence="12" type="ORF">CIT31_32125</name>
</gene>
<feature type="domain" description="Glycosyltransferase 2-like" evidence="11">
    <location>
        <begin position="21"/>
        <end position="182"/>
    </location>
</feature>
<proteinExistence type="inferred from homology"/>
<evidence type="ECO:0000313" key="12">
    <source>
        <dbReference type="EMBL" id="PAP91859.1"/>
    </source>
</evidence>
<dbReference type="Gene3D" id="3.90.550.10">
    <property type="entry name" value="Spore Coat Polysaccharide Biosynthesis Protein SpsA, Chain A"/>
    <property type="match status" value="1"/>
</dbReference>
<keyword evidence="6 10" id="KW-1133">Transmembrane helix</keyword>
<keyword evidence="3" id="KW-0328">Glycosyltransferase</keyword>
<dbReference type="EMBL" id="NPKH01000039">
    <property type="protein sequence ID" value="PAP91859.1"/>
    <property type="molecule type" value="Genomic_DNA"/>
</dbReference>
<keyword evidence="7 10" id="KW-0472">Membrane</keyword>
<dbReference type="InterPro" id="IPR001173">
    <property type="entry name" value="Glyco_trans_2-like"/>
</dbReference>
<dbReference type="PANTHER" id="PTHR48090:SF1">
    <property type="entry name" value="PROPHAGE BACTOPRENOL GLUCOSYL TRANSFERASE HOMOLOG"/>
    <property type="match status" value="1"/>
</dbReference>
<evidence type="ECO:0000256" key="10">
    <source>
        <dbReference type="SAM" id="Phobius"/>
    </source>
</evidence>
<dbReference type="InterPro" id="IPR050256">
    <property type="entry name" value="Glycosyltransferase_2"/>
</dbReference>
<dbReference type="SUPFAM" id="SSF53448">
    <property type="entry name" value="Nucleotide-diphospho-sugar transferases"/>
    <property type="match status" value="1"/>
</dbReference>
<evidence type="ECO:0000256" key="7">
    <source>
        <dbReference type="ARBA" id="ARBA00023136"/>
    </source>
</evidence>
<dbReference type="Pfam" id="PF00535">
    <property type="entry name" value="Glycos_transf_2"/>
    <property type="match status" value="1"/>
</dbReference>
<comment type="subcellular location">
    <subcellularLocation>
        <location evidence="1">Cell membrane</location>
        <topology evidence="1">Multi-pass membrane protein</topology>
    </subcellularLocation>
</comment>
<protein>
    <submittedName>
        <fullName evidence="12">Glycosyltransferase</fullName>
    </submittedName>
</protein>
<dbReference type="Proteomes" id="UP000215931">
    <property type="component" value="Unassembled WGS sequence"/>
</dbReference>
<evidence type="ECO:0000256" key="3">
    <source>
        <dbReference type="ARBA" id="ARBA00022676"/>
    </source>
</evidence>
<keyword evidence="4 12" id="KW-0808">Transferase</keyword>
<comment type="caution">
    <text evidence="12">The sequence shown here is derived from an EMBL/GenBank/DDBJ whole genome shotgun (WGS) entry which is preliminary data.</text>
</comment>
<dbReference type="GO" id="GO:0016757">
    <property type="term" value="F:glycosyltransferase activity"/>
    <property type="evidence" value="ECO:0007669"/>
    <property type="project" value="UniProtKB-KW"/>
</dbReference>
<dbReference type="RefSeq" id="WP_095521899.1">
    <property type="nucleotide sequence ID" value="NZ_NPKH01000039.1"/>
</dbReference>
<keyword evidence="13" id="KW-1185">Reference proteome</keyword>